<dbReference type="Proteomes" id="UP001595279">
    <property type="component" value="Unassembled WGS sequence"/>
</dbReference>
<proteinExistence type="predicted"/>
<evidence type="ECO:0000313" key="3">
    <source>
        <dbReference type="EMBL" id="MFC3038808.1"/>
    </source>
</evidence>
<keyword evidence="3" id="KW-0378">Hydrolase</keyword>
<dbReference type="PRINTS" id="PR00834">
    <property type="entry name" value="PROTEASES2C"/>
</dbReference>
<dbReference type="RefSeq" id="WP_390266990.1">
    <property type="nucleotide sequence ID" value="NZ_JBHRSA010000003.1"/>
</dbReference>
<keyword evidence="2" id="KW-1133">Transmembrane helix</keyword>
<keyword evidence="2" id="KW-0812">Transmembrane</keyword>
<keyword evidence="2" id="KW-0472">Membrane</keyword>
<dbReference type="GO" id="GO:0008233">
    <property type="term" value="F:peptidase activity"/>
    <property type="evidence" value="ECO:0007669"/>
    <property type="project" value="UniProtKB-KW"/>
</dbReference>
<dbReference type="InterPro" id="IPR009003">
    <property type="entry name" value="Peptidase_S1_PA"/>
</dbReference>
<dbReference type="EC" id="3.4.21.-" evidence="3"/>
<keyword evidence="3" id="KW-0645">Protease</keyword>
<evidence type="ECO:0000256" key="1">
    <source>
        <dbReference type="ARBA" id="ARBA00022825"/>
    </source>
</evidence>
<dbReference type="Gene3D" id="2.40.10.120">
    <property type="match status" value="1"/>
</dbReference>
<dbReference type="PANTHER" id="PTHR43019">
    <property type="entry name" value="SERINE ENDOPROTEASE DEGS"/>
    <property type="match status" value="1"/>
</dbReference>
<dbReference type="GO" id="GO:0006508">
    <property type="term" value="P:proteolysis"/>
    <property type="evidence" value="ECO:0007669"/>
    <property type="project" value="UniProtKB-KW"/>
</dbReference>
<feature type="transmembrane region" description="Helical" evidence="2">
    <location>
        <begin position="55"/>
        <end position="72"/>
    </location>
</feature>
<organism evidence="3 4">
    <name type="scientific">Virgibacillus xinjiangensis</name>
    <dbReference type="NCBI Taxonomy" id="393090"/>
    <lineage>
        <taxon>Bacteria</taxon>
        <taxon>Bacillati</taxon>
        <taxon>Bacillota</taxon>
        <taxon>Bacilli</taxon>
        <taxon>Bacillales</taxon>
        <taxon>Bacillaceae</taxon>
        <taxon>Virgibacillus</taxon>
    </lineage>
</organism>
<name>A0ABV7CRR2_9BACI</name>
<dbReference type="Pfam" id="PF13365">
    <property type="entry name" value="Trypsin_2"/>
    <property type="match status" value="1"/>
</dbReference>
<dbReference type="InterPro" id="IPR001940">
    <property type="entry name" value="Peptidase_S1C"/>
</dbReference>
<keyword evidence="4" id="KW-1185">Reference proteome</keyword>
<gene>
    <name evidence="3" type="ORF">ACFOGI_00895</name>
</gene>
<keyword evidence="1" id="KW-0720">Serine protease</keyword>
<evidence type="ECO:0000313" key="4">
    <source>
        <dbReference type="Proteomes" id="UP001595279"/>
    </source>
</evidence>
<sequence length="278" mass="31486">MDKDKETQQDIIDTDLYEDLGEEEIYEILEEERRKTWGREQEEEKKTKKPPFPRWIFWLIALVMLFHVAALLPQTFSIPAIEFLTTSARLSSQEDIQTYKEAVVVVETDDGKGTGFGISEEGTILTNHHVIEGEENVTVAFPEQGLFEADVVETHPSIDLAVLEVDSEEENLPYLQLEKESEFQEEEPVYFIGNPLRFNGIANEGSVIGSTQLDDWDQPVMMMDAPVYRGNSGSPVISMDGKVAGIVFATLRHEEHGRVGLFVPIDYFHAKYEASSLP</sequence>
<accession>A0ABV7CRR2</accession>
<protein>
    <submittedName>
        <fullName evidence="3">S1C family serine protease</fullName>
        <ecNumber evidence="3">3.4.21.-</ecNumber>
    </submittedName>
</protein>
<evidence type="ECO:0000256" key="2">
    <source>
        <dbReference type="SAM" id="Phobius"/>
    </source>
</evidence>
<comment type="caution">
    <text evidence="3">The sequence shown here is derived from an EMBL/GenBank/DDBJ whole genome shotgun (WGS) entry which is preliminary data.</text>
</comment>
<dbReference type="EMBL" id="JBHRSA010000003">
    <property type="protein sequence ID" value="MFC3038808.1"/>
    <property type="molecule type" value="Genomic_DNA"/>
</dbReference>
<dbReference type="PANTHER" id="PTHR43019:SF23">
    <property type="entry name" value="PROTEASE DO-LIKE 5, CHLOROPLASTIC"/>
    <property type="match status" value="1"/>
</dbReference>
<reference evidence="4" key="1">
    <citation type="journal article" date="2019" name="Int. J. Syst. Evol. Microbiol.">
        <title>The Global Catalogue of Microorganisms (GCM) 10K type strain sequencing project: providing services to taxonomists for standard genome sequencing and annotation.</title>
        <authorList>
            <consortium name="The Broad Institute Genomics Platform"/>
            <consortium name="The Broad Institute Genome Sequencing Center for Infectious Disease"/>
            <person name="Wu L."/>
            <person name="Ma J."/>
        </authorList>
    </citation>
    <scope>NUCLEOTIDE SEQUENCE [LARGE SCALE GENOMIC DNA]</scope>
    <source>
        <strain evidence="4">KCTC 13128</strain>
    </source>
</reference>
<dbReference type="SUPFAM" id="SSF50494">
    <property type="entry name" value="Trypsin-like serine proteases"/>
    <property type="match status" value="1"/>
</dbReference>